<evidence type="ECO:0000313" key="3">
    <source>
        <dbReference type="Proteomes" id="UP001549920"/>
    </source>
</evidence>
<reference evidence="2 3" key="1">
    <citation type="submission" date="2024-06" db="EMBL/GenBank/DDBJ databases">
        <title>A chromosome-level genome assembly of beet webworm, Loxostege sticticalis.</title>
        <authorList>
            <person name="Zhang Y."/>
        </authorList>
    </citation>
    <scope>NUCLEOTIDE SEQUENCE [LARGE SCALE GENOMIC DNA]</scope>
    <source>
        <strain evidence="2">AQ026</strain>
        <tissue evidence="2">Whole body</tissue>
    </source>
</reference>
<name>A0ABR3HUX0_LOXSC</name>
<evidence type="ECO:0000256" key="1">
    <source>
        <dbReference type="SAM" id="MobiDB-lite"/>
    </source>
</evidence>
<sequence length="296" mass="33576">MNVQRSPTGCGSSVRLSGSQPNLSEMNPNLETLSNITHRNKRKEPDDDAWIRDEFSDIKKQISELMAALQFSTSSQAKNISKLSEDITTIKNHVNNIGSTIENIILDQNNIKTKLNNLDTTTVNIEKKIKLLESDINKFNEGSPLQPALQISTNYEDIVNEVNERNVRSKNIVIVGIPEPDVATDRHTYNKNEVLKITKTIYADCPEPLKIILCFSSEEPVKAILRNKSSAKFDPIKIFSDQTPYQRMHMQNLKEELVRRTANGETNLKIKYIKGTPKIITATEEKQGERRLITKN</sequence>
<feature type="region of interest" description="Disordered" evidence="1">
    <location>
        <begin position="1"/>
        <end position="28"/>
    </location>
</feature>
<keyword evidence="3" id="KW-1185">Reference proteome</keyword>
<dbReference type="Proteomes" id="UP001549920">
    <property type="component" value="Unassembled WGS sequence"/>
</dbReference>
<gene>
    <name evidence="2" type="ORF">ABMA27_002789</name>
</gene>
<dbReference type="EMBL" id="JBEUOH010000013">
    <property type="protein sequence ID" value="KAL0880344.1"/>
    <property type="molecule type" value="Genomic_DNA"/>
</dbReference>
<accession>A0ABR3HUX0</accession>
<protein>
    <submittedName>
        <fullName evidence="2">Uncharacterized protein</fullName>
    </submittedName>
</protein>
<organism evidence="2 3">
    <name type="scientific">Loxostege sticticalis</name>
    <name type="common">Beet webworm moth</name>
    <dbReference type="NCBI Taxonomy" id="481309"/>
    <lineage>
        <taxon>Eukaryota</taxon>
        <taxon>Metazoa</taxon>
        <taxon>Ecdysozoa</taxon>
        <taxon>Arthropoda</taxon>
        <taxon>Hexapoda</taxon>
        <taxon>Insecta</taxon>
        <taxon>Pterygota</taxon>
        <taxon>Neoptera</taxon>
        <taxon>Endopterygota</taxon>
        <taxon>Lepidoptera</taxon>
        <taxon>Glossata</taxon>
        <taxon>Ditrysia</taxon>
        <taxon>Pyraloidea</taxon>
        <taxon>Crambidae</taxon>
        <taxon>Pyraustinae</taxon>
        <taxon>Loxostege</taxon>
    </lineage>
</organism>
<comment type="caution">
    <text evidence="2">The sequence shown here is derived from an EMBL/GenBank/DDBJ whole genome shotgun (WGS) entry which is preliminary data.</text>
</comment>
<evidence type="ECO:0000313" key="2">
    <source>
        <dbReference type="EMBL" id="KAL0880344.1"/>
    </source>
</evidence>
<proteinExistence type="predicted"/>